<dbReference type="Gene3D" id="1.10.510.10">
    <property type="entry name" value="Transferase(Phosphotransferase) domain 1"/>
    <property type="match status" value="1"/>
</dbReference>
<dbReference type="InterPro" id="IPR011009">
    <property type="entry name" value="Kinase-like_dom_sf"/>
</dbReference>
<evidence type="ECO:0000256" key="3">
    <source>
        <dbReference type="ARBA" id="ARBA00022679"/>
    </source>
</evidence>
<evidence type="ECO:0000256" key="2">
    <source>
        <dbReference type="ARBA" id="ARBA00022527"/>
    </source>
</evidence>
<dbReference type="PROSITE" id="PS50011">
    <property type="entry name" value="PROTEIN_KINASE_DOM"/>
    <property type="match status" value="1"/>
</dbReference>
<dbReference type="PANTHER" id="PTHR48016">
    <property type="entry name" value="MAP KINASE KINASE KINASE SSK2-RELATED-RELATED"/>
    <property type="match status" value="1"/>
</dbReference>
<evidence type="ECO:0000256" key="4">
    <source>
        <dbReference type="ARBA" id="ARBA00022741"/>
    </source>
</evidence>
<feature type="domain" description="Protein kinase" evidence="8">
    <location>
        <begin position="1"/>
        <end position="166"/>
    </location>
</feature>
<dbReference type="AlphaFoldDB" id="A0A2N9FLU8"/>
<keyword evidence="7" id="KW-0812">Transmembrane</keyword>
<evidence type="ECO:0000256" key="5">
    <source>
        <dbReference type="ARBA" id="ARBA00022777"/>
    </source>
</evidence>
<dbReference type="FunFam" id="1.10.510.10:FF:000716">
    <property type="entry name" value="Protein kinase byr2-like"/>
    <property type="match status" value="1"/>
</dbReference>
<gene>
    <name evidence="9" type="ORF">FSB_LOCUS15761</name>
</gene>
<dbReference type="GO" id="GO:0005524">
    <property type="term" value="F:ATP binding"/>
    <property type="evidence" value="ECO:0007669"/>
    <property type="project" value="UniProtKB-KW"/>
</dbReference>
<organism evidence="9">
    <name type="scientific">Fagus sylvatica</name>
    <name type="common">Beechnut</name>
    <dbReference type="NCBI Taxonomy" id="28930"/>
    <lineage>
        <taxon>Eukaryota</taxon>
        <taxon>Viridiplantae</taxon>
        <taxon>Streptophyta</taxon>
        <taxon>Embryophyta</taxon>
        <taxon>Tracheophyta</taxon>
        <taxon>Spermatophyta</taxon>
        <taxon>Magnoliopsida</taxon>
        <taxon>eudicotyledons</taxon>
        <taxon>Gunneridae</taxon>
        <taxon>Pentapetalae</taxon>
        <taxon>rosids</taxon>
        <taxon>fabids</taxon>
        <taxon>Fagales</taxon>
        <taxon>Fagaceae</taxon>
        <taxon>Fagus</taxon>
    </lineage>
</organism>
<keyword evidence="6" id="KW-0067">ATP-binding</keyword>
<dbReference type="InterPro" id="IPR008271">
    <property type="entry name" value="Ser/Thr_kinase_AS"/>
</dbReference>
<protein>
    <recommendedName>
        <fullName evidence="8">Protein kinase domain-containing protein</fullName>
    </recommendedName>
</protein>
<dbReference type="InterPro" id="IPR000719">
    <property type="entry name" value="Prot_kinase_dom"/>
</dbReference>
<keyword evidence="3" id="KW-0808">Transferase</keyword>
<keyword evidence="5" id="KW-0418">Kinase</keyword>
<evidence type="ECO:0000256" key="1">
    <source>
        <dbReference type="ARBA" id="ARBA00006529"/>
    </source>
</evidence>
<comment type="similarity">
    <text evidence="1">Belongs to the protein kinase superfamily. STE Ser/Thr protein kinase family. MAP kinase kinase kinase subfamily.</text>
</comment>
<dbReference type="GO" id="GO:0005737">
    <property type="term" value="C:cytoplasm"/>
    <property type="evidence" value="ECO:0007669"/>
    <property type="project" value="TreeGrafter"/>
</dbReference>
<reference evidence="9" key="1">
    <citation type="submission" date="2018-02" db="EMBL/GenBank/DDBJ databases">
        <authorList>
            <person name="Cohen D.B."/>
            <person name="Kent A.D."/>
        </authorList>
    </citation>
    <scope>NUCLEOTIDE SEQUENCE</scope>
</reference>
<evidence type="ECO:0000256" key="6">
    <source>
        <dbReference type="ARBA" id="ARBA00022840"/>
    </source>
</evidence>
<accession>A0A2N9FLU8</accession>
<dbReference type="EMBL" id="OIVN01000953">
    <property type="protein sequence ID" value="SPC87879.1"/>
    <property type="molecule type" value="Genomic_DNA"/>
</dbReference>
<dbReference type="PANTHER" id="PTHR48016:SF29">
    <property type="entry name" value="MITOGEN-ACTIVATED PROTEIN KINASE KINASE KINASE 1-RELATED"/>
    <property type="match status" value="1"/>
</dbReference>
<dbReference type="PROSITE" id="PS00108">
    <property type="entry name" value="PROTEIN_KINASE_ST"/>
    <property type="match status" value="1"/>
</dbReference>
<name>A0A2N9FLU8_FAGSY</name>
<evidence type="ECO:0000313" key="9">
    <source>
        <dbReference type="EMBL" id="SPC87879.1"/>
    </source>
</evidence>
<dbReference type="GO" id="GO:0004709">
    <property type="term" value="F:MAP kinase kinase kinase activity"/>
    <property type="evidence" value="ECO:0007669"/>
    <property type="project" value="TreeGrafter"/>
</dbReference>
<dbReference type="SMART" id="SM00220">
    <property type="entry name" value="S_TKc"/>
    <property type="match status" value="1"/>
</dbReference>
<evidence type="ECO:0000259" key="8">
    <source>
        <dbReference type="PROSITE" id="PS50011"/>
    </source>
</evidence>
<dbReference type="InterPro" id="IPR050538">
    <property type="entry name" value="MAP_kinase_kinase_kinase"/>
</dbReference>
<dbReference type="Pfam" id="PF00069">
    <property type="entry name" value="Pkinase"/>
    <property type="match status" value="1"/>
</dbReference>
<feature type="transmembrane region" description="Helical" evidence="7">
    <location>
        <begin position="164"/>
        <end position="181"/>
    </location>
</feature>
<keyword evidence="2" id="KW-0723">Serine/threonine-protein kinase</keyword>
<proteinExistence type="inferred from homology"/>
<keyword evidence="7" id="KW-0472">Membrane</keyword>
<dbReference type="SUPFAM" id="SSF56112">
    <property type="entry name" value="Protein kinase-like (PK-like)"/>
    <property type="match status" value="1"/>
</dbReference>
<dbReference type="CDD" id="cd09272">
    <property type="entry name" value="RNase_HI_RT_Ty1"/>
    <property type="match status" value="1"/>
</dbReference>
<keyword evidence="7" id="KW-1133">Transmembrane helix</keyword>
<sequence length="360" mass="40450">MLYQRYNLRDSQVSAYTRQILHGLKYLHDRNVVHRDIKCANILVDANGSVKLADFGLAKATKLNDVQSCKGTAFWMAPEVVNRKNHGYGLPADIWSLGCTVLEMLTREIPYSDWECMAALFKIGKGEPPPVPESLSKDARDFILQCLQANPDARPIAAQLLDHPFGILLTAALLLVFVSFWETILFPGVLLEDVGLTHSSPTVIHCDNRSVIQIAHNDVFLERTKHIEIDCHLVRHHLCAGILRLLPVSSSDQIANIFMKTFLPGRFRDFVSKLKMASVLSLMGDVNIFSKANRVHEDFIYNLQNLMAAAMGPRTLHLRMQHEKILAHLKIDGAAVKSKEFVSVTENNKTNLNAEKMSDE</sequence>
<keyword evidence="4" id="KW-0547">Nucleotide-binding</keyword>
<evidence type="ECO:0000256" key="7">
    <source>
        <dbReference type="SAM" id="Phobius"/>
    </source>
</evidence>